<organism evidence="5 6">
    <name type="scientific">Streptomyces katsurahamanus</name>
    <dbReference type="NCBI Taxonomy" id="2577098"/>
    <lineage>
        <taxon>Bacteria</taxon>
        <taxon>Bacillati</taxon>
        <taxon>Actinomycetota</taxon>
        <taxon>Actinomycetes</taxon>
        <taxon>Kitasatosporales</taxon>
        <taxon>Streptomycetaceae</taxon>
        <taxon>Streptomyces</taxon>
    </lineage>
</organism>
<feature type="domain" description="Endonuclease/exonuclease/phosphatase" evidence="4">
    <location>
        <begin position="27"/>
        <end position="305"/>
    </location>
</feature>
<dbReference type="EMBL" id="VDEQ01000367">
    <property type="protein sequence ID" value="MQS39754.1"/>
    <property type="molecule type" value="Genomic_DNA"/>
</dbReference>
<reference evidence="5 6" key="1">
    <citation type="submission" date="2019-06" db="EMBL/GenBank/DDBJ databases">
        <title>Comparative genomics and metabolomics analyses of clavulanic acid producing Streptomyces species provides insight into specialized metabolism and evolution of beta-lactam biosynthetic gene clusters.</title>
        <authorList>
            <person name="Moore M.A."/>
            <person name="Cruz-Morales P."/>
            <person name="Barona Gomez F."/>
            <person name="Kapil T."/>
        </authorList>
    </citation>
    <scope>NUCLEOTIDE SEQUENCE [LARGE SCALE GENOMIC DNA]</scope>
    <source>
        <strain evidence="5 6">T-272</strain>
    </source>
</reference>
<evidence type="ECO:0000313" key="6">
    <source>
        <dbReference type="Proteomes" id="UP000460558"/>
    </source>
</evidence>
<protein>
    <recommendedName>
        <fullName evidence="4">Endonuclease/exonuclease/phosphatase domain-containing protein</fullName>
    </recommendedName>
</protein>
<evidence type="ECO:0000313" key="5">
    <source>
        <dbReference type="EMBL" id="MQS39754.1"/>
    </source>
</evidence>
<dbReference type="PANTHER" id="PTHR16320:SF23">
    <property type="entry name" value="SPHINGOMYELINASE C 1"/>
    <property type="match status" value="1"/>
</dbReference>
<keyword evidence="3" id="KW-0378">Hydrolase</keyword>
<proteinExistence type="inferred from homology"/>
<keyword evidence="2" id="KW-0732">Signal</keyword>
<name>A0ABW9P328_9ACTN</name>
<dbReference type="InterPro" id="IPR017766">
    <property type="entry name" value="Sphingomyelinase/PLipase_C"/>
</dbReference>
<comment type="caution">
    <text evidence="5">The sequence shown here is derived from an EMBL/GenBank/DDBJ whole genome shotgun (WGS) entry which is preliminary data.</text>
</comment>
<dbReference type="Proteomes" id="UP000460558">
    <property type="component" value="Unassembled WGS sequence"/>
</dbReference>
<evidence type="ECO:0000256" key="3">
    <source>
        <dbReference type="ARBA" id="ARBA00022801"/>
    </source>
</evidence>
<dbReference type="InterPro" id="IPR036691">
    <property type="entry name" value="Endo/exonu/phosph_ase_sf"/>
</dbReference>
<dbReference type="Gene3D" id="3.60.10.10">
    <property type="entry name" value="Endonuclease/exonuclease/phosphatase"/>
    <property type="match status" value="1"/>
</dbReference>
<evidence type="ECO:0000256" key="2">
    <source>
        <dbReference type="ARBA" id="ARBA00022729"/>
    </source>
</evidence>
<dbReference type="InterPro" id="IPR038772">
    <property type="entry name" value="Sph/SMPD2-like"/>
</dbReference>
<keyword evidence="6" id="KW-1185">Reference proteome</keyword>
<evidence type="ECO:0000256" key="1">
    <source>
        <dbReference type="ARBA" id="ARBA00006335"/>
    </source>
</evidence>
<dbReference type="Pfam" id="PF03372">
    <property type="entry name" value="Exo_endo_phos"/>
    <property type="match status" value="1"/>
</dbReference>
<dbReference type="RefSeq" id="WP_153487247.1">
    <property type="nucleotide sequence ID" value="NZ_VDEQ01000367.1"/>
</dbReference>
<dbReference type="SUPFAM" id="SSF56219">
    <property type="entry name" value="DNase I-like"/>
    <property type="match status" value="1"/>
</dbReference>
<comment type="similarity">
    <text evidence="1">Belongs to the neutral sphingomyelinase family.</text>
</comment>
<accession>A0ABW9P328</accession>
<gene>
    <name evidence="5" type="ORF">FFZ77_30485</name>
</gene>
<evidence type="ECO:0000259" key="4">
    <source>
        <dbReference type="Pfam" id="PF03372"/>
    </source>
</evidence>
<dbReference type="CDD" id="cd09078">
    <property type="entry name" value="nSMase"/>
    <property type="match status" value="1"/>
</dbReference>
<dbReference type="PANTHER" id="PTHR16320">
    <property type="entry name" value="SPHINGOMYELINASE FAMILY MEMBER"/>
    <property type="match status" value="1"/>
</dbReference>
<sequence length="439" mass="48263">MSTTVKVANYNTMLLPWIVSIGGDDFHNADRVAKILKLPFLQGNDVVVLEELFNIAPSTALLNGLYDAGYIHQTRVVGADDWPDRKQAMPWNRSQWTSTHTEPENGGVAIVSRHPITWAEQLIYADGCGWDHESAKGFAYARIEKDGRTLHVVGTHPQSTDTGCGDEKSYRQNAAKIRHRQFTQLDDFLTEKEHTGLIPSGEPVLLVGDFNVDRHDHAEYSSTLATLRAEDTARTGRTYSFDTKANTLAHARYPDDGPEDLDLALQRTGHTLLENWTVDVSAPTTAAYTVTAGGKHVEVTDPSDHYPIVATGVLPEPPQNPSTLRVDKVTITAGDDSGGDDLYGEITVNGRRVWHVERDDALSDKKPPYQLPGVDHAFLASFDGDFVVTAQVWDSDSPDPDDELVRQSVTVDGRTAPGPHTVHLTGLHGAAELTYTLQR</sequence>
<dbReference type="InterPro" id="IPR005135">
    <property type="entry name" value="Endo/exonuclease/phosphatase"/>
</dbReference>